<evidence type="ECO:0000313" key="2">
    <source>
        <dbReference type="EMBL" id="BAH12732.1"/>
    </source>
</evidence>
<accession>B7Z4Z6</accession>
<name>B7Z4Z6_HUMAN</name>
<proteinExistence type="evidence at transcript level"/>
<feature type="region of interest" description="Disordered" evidence="1">
    <location>
        <begin position="1"/>
        <end position="94"/>
    </location>
</feature>
<dbReference type="PeptideAtlas" id="B7Z4Z6"/>
<dbReference type="AlphaFoldDB" id="B7Z4Z6"/>
<feature type="compositionally biased region" description="Low complexity" evidence="1">
    <location>
        <begin position="55"/>
        <end position="66"/>
    </location>
</feature>
<organism evidence="2">
    <name type="scientific">Homo sapiens</name>
    <name type="common">Human</name>
    <dbReference type="NCBI Taxonomy" id="9606"/>
    <lineage>
        <taxon>Eukaryota</taxon>
        <taxon>Metazoa</taxon>
        <taxon>Chordata</taxon>
        <taxon>Craniata</taxon>
        <taxon>Vertebrata</taxon>
        <taxon>Euteleostomi</taxon>
        <taxon>Mammalia</taxon>
        <taxon>Eutheria</taxon>
        <taxon>Euarchontoglires</taxon>
        <taxon>Primates</taxon>
        <taxon>Haplorrhini</taxon>
        <taxon>Catarrhini</taxon>
        <taxon>Hominidae</taxon>
        <taxon>Homo</taxon>
    </lineage>
</organism>
<evidence type="ECO:0000256" key="1">
    <source>
        <dbReference type="SAM" id="MobiDB-lite"/>
    </source>
</evidence>
<protein>
    <submittedName>
        <fullName evidence="2">cDNA FLJ53550</fullName>
    </submittedName>
</protein>
<dbReference type="EMBL" id="AK298140">
    <property type="protein sequence ID" value="BAH12732.1"/>
    <property type="molecule type" value="mRNA"/>
</dbReference>
<feature type="compositionally biased region" description="Basic and acidic residues" evidence="1">
    <location>
        <begin position="71"/>
        <end position="83"/>
    </location>
</feature>
<sequence>MVPDRQNSCPRLASAPPKGSPPLVKPLAPQRPHGVPPQARALAPKESHSDVFEMGLVPGPVLLPPGAGQPQKEDKSAWKDNRTTEPSGRCSSELGRRLDPPKVILIALTDKPVLGCRPEYCAPRVRRRKHPGLLFWPLCSGVNFVYCSLVQRGYGTRGCETQKWLGTQKGCRPGTCDLMGGGRRERNRQTWDRFGEAEREESEIAKGRCYSDFCVLCDK</sequence>
<reference evidence="2" key="1">
    <citation type="submission" date="2007-10" db="EMBL/GenBank/DDBJ databases">
        <title>NEDO human cDNA sequencing project focused on splicing variants.</title>
        <authorList>
            <person name="Wakamatsu A."/>
            <person name="Yamamoto J."/>
            <person name="Kimura K."/>
            <person name="Ishii S."/>
            <person name="Watanabe K."/>
            <person name="Sugiyama A."/>
            <person name="Murakawa K."/>
            <person name="Kaida T."/>
            <person name="Tsuchiya K."/>
            <person name="Fukuzumi Y."/>
            <person name="Kumagai A."/>
            <person name="Oishi Y."/>
            <person name="Yamamoto S."/>
            <person name="Ono Y."/>
            <person name="Komori Y."/>
            <person name="Yamazaki M."/>
            <person name="Kisu Y."/>
            <person name="Nishikawa T."/>
            <person name="Sugano S."/>
            <person name="Nomura N."/>
            <person name="Isogai T."/>
        </authorList>
    </citation>
    <scope>NUCLEOTIDE SEQUENCE</scope>
</reference>